<dbReference type="Proteomes" id="UP001056937">
    <property type="component" value="Chromosome 1"/>
</dbReference>
<evidence type="ECO:0000313" key="8">
    <source>
        <dbReference type="Proteomes" id="UP001056937"/>
    </source>
</evidence>
<dbReference type="InterPro" id="IPR022781">
    <property type="entry name" value="Flagellar_biosynth_FliO"/>
</dbReference>
<gene>
    <name evidence="7" type="ORF">LHA26_04385</name>
</gene>
<protein>
    <submittedName>
        <fullName evidence="7">Flagellar biosynthetic protein FliO</fullName>
    </submittedName>
</protein>
<proteinExistence type="predicted"/>
<dbReference type="Pfam" id="PF04347">
    <property type="entry name" value="FliO"/>
    <property type="match status" value="1"/>
</dbReference>
<accession>A0ABY4XAK3</accession>
<keyword evidence="5 6" id="KW-0472">Membrane</keyword>
<keyword evidence="7" id="KW-0282">Flagellum</keyword>
<keyword evidence="2" id="KW-1003">Cell membrane</keyword>
<evidence type="ECO:0000256" key="6">
    <source>
        <dbReference type="SAM" id="Phobius"/>
    </source>
</evidence>
<evidence type="ECO:0000256" key="3">
    <source>
        <dbReference type="ARBA" id="ARBA00022692"/>
    </source>
</evidence>
<evidence type="ECO:0000313" key="7">
    <source>
        <dbReference type="EMBL" id="USI73715.1"/>
    </source>
</evidence>
<keyword evidence="3 6" id="KW-0812">Transmembrane</keyword>
<organism evidence="7 8">
    <name type="scientific">Sphingomonas morindae</name>
    <dbReference type="NCBI Taxonomy" id="1541170"/>
    <lineage>
        <taxon>Bacteria</taxon>
        <taxon>Pseudomonadati</taxon>
        <taxon>Pseudomonadota</taxon>
        <taxon>Alphaproteobacteria</taxon>
        <taxon>Sphingomonadales</taxon>
        <taxon>Sphingomonadaceae</taxon>
        <taxon>Sphingomonas</taxon>
    </lineage>
</organism>
<dbReference type="EMBL" id="CP084930">
    <property type="protein sequence ID" value="USI73715.1"/>
    <property type="molecule type" value="Genomic_DNA"/>
</dbReference>
<dbReference type="RefSeq" id="WP_252167521.1">
    <property type="nucleotide sequence ID" value="NZ_CP084930.1"/>
</dbReference>
<evidence type="ECO:0000256" key="4">
    <source>
        <dbReference type="ARBA" id="ARBA00022989"/>
    </source>
</evidence>
<name>A0ABY4XAK3_9SPHN</name>
<comment type="subcellular location">
    <subcellularLocation>
        <location evidence="1">Cell membrane</location>
    </subcellularLocation>
</comment>
<keyword evidence="7" id="KW-0969">Cilium</keyword>
<feature type="transmembrane region" description="Helical" evidence="6">
    <location>
        <begin position="6"/>
        <end position="27"/>
    </location>
</feature>
<keyword evidence="7" id="KW-0966">Cell projection</keyword>
<evidence type="ECO:0000256" key="1">
    <source>
        <dbReference type="ARBA" id="ARBA00004236"/>
    </source>
</evidence>
<sequence length="95" mass="10190">MTFAYFLNVFLMLALVAGMAVGTLWLMRRLQPGLGSGGRERAIRVVDAISMGAMGARLVVVEFEGRRLLVGVTRGRMDLIAEGAGDFAPFIDDGA</sequence>
<keyword evidence="4 6" id="KW-1133">Transmembrane helix</keyword>
<evidence type="ECO:0000256" key="5">
    <source>
        <dbReference type="ARBA" id="ARBA00023136"/>
    </source>
</evidence>
<evidence type="ECO:0000256" key="2">
    <source>
        <dbReference type="ARBA" id="ARBA00022475"/>
    </source>
</evidence>
<keyword evidence="8" id="KW-1185">Reference proteome</keyword>
<reference evidence="7" key="1">
    <citation type="journal article" date="2022" name="Toxins">
        <title>Genomic Analysis of Sphingopyxis sp. USTB-05 for Biodegrading Cyanobacterial Hepatotoxins.</title>
        <authorList>
            <person name="Liu C."/>
            <person name="Xu Q."/>
            <person name="Zhao Z."/>
            <person name="Zhang H."/>
            <person name="Liu X."/>
            <person name="Yin C."/>
            <person name="Liu Y."/>
            <person name="Yan H."/>
        </authorList>
    </citation>
    <scope>NUCLEOTIDE SEQUENCE</scope>
    <source>
        <strain evidence="7">NBD5</strain>
    </source>
</reference>